<dbReference type="CDD" id="cd18678">
    <property type="entry name" value="PIN_MtVapC25_VapC33-like"/>
    <property type="match status" value="1"/>
</dbReference>
<dbReference type="HOGENOM" id="CLU_146668_1_0_7"/>
<dbReference type="OrthoDB" id="556169at2"/>
<dbReference type="Pfam" id="PF01850">
    <property type="entry name" value="PIN"/>
    <property type="match status" value="1"/>
</dbReference>
<keyword evidence="5" id="KW-0800">Toxin</keyword>
<evidence type="ECO:0000256" key="2">
    <source>
        <dbReference type="ARBA" id="ARBA00022722"/>
    </source>
</evidence>
<evidence type="ECO:0000256" key="4">
    <source>
        <dbReference type="ARBA" id="ARBA00022801"/>
    </source>
</evidence>
<evidence type="ECO:0000256" key="3">
    <source>
        <dbReference type="ARBA" id="ARBA00022723"/>
    </source>
</evidence>
<dbReference type="GO" id="GO:0004540">
    <property type="term" value="F:RNA nuclease activity"/>
    <property type="evidence" value="ECO:0007669"/>
    <property type="project" value="InterPro"/>
</dbReference>
<sequence length="142" mass="16171">MILVDANILLYAEDSLHPRHEQARSWWDTQLSGTETVCLCWTVLCAFIRIGTNSRVFETPLSLEQALARVQSWLDQPCTRIIRPTERHWTILQQMLVEGQAVANLVTDAHLAALAIEHGCELASTDSDFARFTKLKWKNPLI</sequence>
<keyword evidence="8" id="KW-1185">Reference proteome</keyword>
<proteinExistence type="inferred from homology"/>
<keyword evidence="3 5" id="KW-0479">Metal-binding</keyword>
<dbReference type="Proteomes" id="UP000006055">
    <property type="component" value="Chromosome"/>
</dbReference>
<dbReference type="GO" id="GO:0045926">
    <property type="term" value="P:negative regulation of growth"/>
    <property type="evidence" value="ECO:0007669"/>
    <property type="project" value="UniProtKB-ARBA"/>
</dbReference>
<dbReference type="RefSeq" id="WP_014811802.1">
    <property type="nucleotide sequence ID" value="NC_018025.1"/>
</dbReference>
<evidence type="ECO:0000256" key="5">
    <source>
        <dbReference type="HAMAP-Rule" id="MF_00265"/>
    </source>
</evidence>
<accession>I4CAT5</accession>
<evidence type="ECO:0000313" key="7">
    <source>
        <dbReference type="EMBL" id="AFM26676.1"/>
    </source>
</evidence>
<dbReference type="AlphaFoldDB" id="I4CAT5"/>
<dbReference type="EMBL" id="CP003360">
    <property type="protein sequence ID" value="AFM26676.1"/>
    <property type="molecule type" value="Genomic_DNA"/>
</dbReference>
<dbReference type="GO" id="GO:0090729">
    <property type="term" value="F:toxin activity"/>
    <property type="evidence" value="ECO:0007669"/>
    <property type="project" value="UniProtKB-KW"/>
</dbReference>
<keyword evidence="2 5" id="KW-0540">Nuclease</keyword>
<keyword evidence="5" id="KW-0460">Magnesium</keyword>
<dbReference type="GO" id="GO:0000287">
    <property type="term" value="F:magnesium ion binding"/>
    <property type="evidence" value="ECO:0007669"/>
    <property type="project" value="UniProtKB-UniRule"/>
</dbReference>
<feature type="binding site" evidence="5">
    <location>
        <position position="5"/>
    </location>
    <ligand>
        <name>Mg(2+)</name>
        <dbReference type="ChEBI" id="CHEBI:18420"/>
    </ligand>
</feature>
<dbReference type="PATRIC" id="fig|706587.4.peg.4576"/>
<evidence type="ECO:0000256" key="1">
    <source>
        <dbReference type="ARBA" id="ARBA00022649"/>
    </source>
</evidence>
<keyword evidence="4 5" id="KW-0378">Hydrolase</keyword>
<reference evidence="8" key="1">
    <citation type="submission" date="2012-06" db="EMBL/GenBank/DDBJ databases">
        <title>Complete sequence of chromosome of Desulfomonile tiedjei DSM 6799.</title>
        <authorList>
            <person name="Lucas S."/>
            <person name="Copeland A."/>
            <person name="Lapidus A."/>
            <person name="Glavina del Rio T."/>
            <person name="Dalin E."/>
            <person name="Tice H."/>
            <person name="Bruce D."/>
            <person name="Goodwin L."/>
            <person name="Pitluck S."/>
            <person name="Peters L."/>
            <person name="Ovchinnikova G."/>
            <person name="Zeytun A."/>
            <person name="Lu M."/>
            <person name="Kyrpides N."/>
            <person name="Mavromatis K."/>
            <person name="Ivanova N."/>
            <person name="Brettin T."/>
            <person name="Detter J.C."/>
            <person name="Han C."/>
            <person name="Larimer F."/>
            <person name="Land M."/>
            <person name="Hauser L."/>
            <person name="Markowitz V."/>
            <person name="Cheng J.-F."/>
            <person name="Hugenholtz P."/>
            <person name="Woyke T."/>
            <person name="Wu D."/>
            <person name="Spring S."/>
            <person name="Schroeder M."/>
            <person name="Brambilla E."/>
            <person name="Klenk H.-P."/>
            <person name="Eisen J.A."/>
        </authorList>
    </citation>
    <scope>NUCLEOTIDE SEQUENCE [LARGE SCALE GENOMIC DNA]</scope>
    <source>
        <strain evidence="8">ATCC 49306 / DSM 6799 / DCB-1</strain>
    </source>
</reference>
<comment type="function">
    <text evidence="5">Toxic component of a toxin-antitoxin (TA) system. An RNase.</text>
</comment>
<comment type="cofactor">
    <cofactor evidence="5">
        <name>Mg(2+)</name>
        <dbReference type="ChEBI" id="CHEBI:18420"/>
    </cofactor>
</comment>
<feature type="domain" description="PIN" evidence="6">
    <location>
        <begin position="2"/>
        <end position="134"/>
    </location>
</feature>
<dbReference type="STRING" id="706587.Desti_4036"/>
<keyword evidence="1 5" id="KW-1277">Toxin-antitoxin system</keyword>
<dbReference type="EC" id="3.1.-.-" evidence="5"/>
<dbReference type="InterPro" id="IPR022907">
    <property type="entry name" value="VapC_family"/>
</dbReference>
<comment type="similarity">
    <text evidence="5">Belongs to the PINc/VapC protein family.</text>
</comment>
<name>I4CAT5_DESTA</name>
<dbReference type="InterPro" id="IPR002716">
    <property type="entry name" value="PIN_dom"/>
</dbReference>
<protein>
    <recommendedName>
        <fullName evidence="5">Ribonuclease VapC</fullName>
        <shortName evidence="5">RNase VapC</shortName>
        <ecNumber evidence="5">3.1.-.-</ecNumber>
    </recommendedName>
    <alternativeName>
        <fullName evidence="5">Toxin VapC</fullName>
    </alternativeName>
</protein>
<dbReference type="eggNOG" id="COG1848">
    <property type="taxonomic scope" value="Bacteria"/>
</dbReference>
<feature type="binding site" evidence="5">
    <location>
        <position position="108"/>
    </location>
    <ligand>
        <name>Mg(2+)</name>
        <dbReference type="ChEBI" id="CHEBI:18420"/>
    </ligand>
</feature>
<organism evidence="7 8">
    <name type="scientific">Desulfomonile tiedjei (strain ATCC 49306 / DSM 6799 / DCB-1)</name>
    <dbReference type="NCBI Taxonomy" id="706587"/>
    <lineage>
        <taxon>Bacteria</taxon>
        <taxon>Pseudomonadati</taxon>
        <taxon>Thermodesulfobacteriota</taxon>
        <taxon>Desulfomonilia</taxon>
        <taxon>Desulfomonilales</taxon>
        <taxon>Desulfomonilaceae</taxon>
        <taxon>Desulfomonile</taxon>
    </lineage>
</organism>
<dbReference type="KEGG" id="dti:Desti_4036"/>
<dbReference type="Gene3D" id="3.40.50.1010">
    <property type="entry name" value="5'-nuclease"/>
    <property type="match status" value="1"/>
</dbReference>
<evidence type="ECO:0000259" key="6">
    <source>
        <dbReference type="Pfam" id="PF01850"/>
    </source>
</evidence>
<evidence type="ECO:0000313" key="8">
    <source>
        <dbReference type="Proteomes" id="UP000006055"/>
    </source>
</evidence>
<dbReference type="SUPFAM" id="SSF88723">
    <property type="entry name" value="PIN domain-like"/>
    <property type="match status" value="1"/>
</dbReference>
<dbReference type="HAMAP" id="MF_00265">
    <property type="entry name" value="VapC_Nob1"/>
    <property type="match status" value="1"/>
</dbReference>
<dbReference type="InterPro" id="IPR029060">
    <property type="entry name" value="PIN-like_dom_sf"/>
</dbReference>
<dbReference type="NCBIfam" id="TIGR00028">
    <property type="entry name" value="Mtu_PIN_fam"/>
    <property type="match status" value="1"/>
</dbReference>
<gene>
    <name evidence="5" type="primary">vapC</name>
    <name evidence="7" type="ordered locus">Desti_4036</name>
</gene>
<dbReference type="GO" id="GO:0016788">
    <property type="term" value="F:hydrolase activity, acting on ester bonds"/>
    <property type="evidence" value="ECO:0007669"/>
    <property type="project" value="InterPro"/>
</dbReference>
<dbReference type="InterPro" id="IPR006226">
    <property type="entry name" value="Mtu_PIN"/>
</dbReference>